<evidence type="ECO:0000313" key="3">
    <source>
        <dbReference type="EMBL" id="KAF2264818.1"/>
    </source>
</evidence>
<dbReference type="EMBL" id="ML986613">
    <property type="protein sequence ID" value="KAF2264818.1"/>
    <property type="molecule type" value="Genomic_DNA"/>
</dbReference>
<evidence type="ECO:0000313" key="4">
    <source>
        <dbReference type="Proteomes" id="UP000800093"/>
    </source>
</evidence>
<name>A0A9P4KA15_9PLEO</name>
<organism evidence="3 4">
    <name type="scientific">Lojkania enalia</name>
    <dbReference type="NCBI Taxonomy" id="147567"/>
    <lineage>
        <taxon>Eukaryota</taxon>
        <taxon>Fungi</taxon>
        <taxon>Dikarya</taxon>
        <taxon>Ascomycota</taxon>
        <taxon>Pezizomycotina</taxon>
        <taxon>Dothideomycetes</taxon>
        <taxon>Pleosporomycetidae</taxon>
        <taxon>Pleosporales</taxon>
        <taxon>Pleosporales incertae sedis</taxon>
        <taxon>Lojkania</taxon>
    </lineage>
</organism>
<dbReference type="Proteomes" id="UP000800093">
    <property type="component" value="Unassembled WGS sequence"/>
</dbReference>
<feature type="region of interest" description="Disordered" evidence="1">
    <location>
        <begin position="1"/>
        <end position="53"/>
    </location>
</feature>
<accession>A0A9P4KA15</accession>
<evidence type="ECO:0008006" key="5">
    <source>
        <dbReference type="Google" id="ProtNLM"/>
    </source>
</evidence>
<keyword evidence="4" id="KW-1185">Reference proteome</keyword>
<feature type="compositionally biased region" description="Basic residues" evidence="1">
    <location>
        <begin position="80"/>
        <end position="101"/>
    </location>
</feature>
<sequence>MKARSGRRFKELRNERGGADERKSSEDKERRPSSVRGRSRSVASSIPRSKRERRATLANRVVCEERCGSQFQGPAPRRTNLLRRRKERRRSVRQQEKKRTRYSGPSRAGGGLGAVMLSLFAVVGLVAFKKGSLFHAAEPLYPHQMPCSVLESRVWSLDMPGAWRAGRRSQFTAARDARATVTNFPASHETASRQHNERGILQHFYASKGQMALCMSVVSLSLVNDLSCGSS</sequence>
<keyword evidence="2" id="KW-0812">Transmembrane</keyword>
<feature type="transmembrane region" description="Helical" evidence="2">
    <location>
        <begin position="108"/>
        <end position="128"/>
    </location>
</feature>
<protein>
    <recommendedName>
        <fullName evidence="5">Transmembrane protein</fullName>
    </recommendedName>
</protein>
<evidence type="ECO:0000256" key="1">
    <source>
        <dbReference type="SAM" id="MobiDB-lite"/>
    </source>
</evidence>
<proteinExistence type="predicted"/>
<keyword evidence="2" id="KW-0472">Membrane</keyword>
<keyword evidence="2" id="KW-1133">Transmembrane helix</keyword>
<dbReference type="AlphaFoldDB" id="A0A9P4KA15"/>
<feature type="compositionally biased region" description="Low complexity" evidence="1">
    <location>
        <begin position="34"/>
        <end position="45"/>
    </location>
</feature>
<feature type="region of interest" description="Disordered" evidence="1">
    <location>
        <begin position="73"/>
        <end position="108"/>
    </location>
</feature>
<comment type="caution">
    <text evidence="3">The sequence shown here is derived from an EMBL/GenBank/DDBJ whole genome shotgun (WGS) entry which is preliminary data.</text>
</comment>
<gene>
    <name evidence="3" type="ORF">CC78DRAFT_580060</name>
</gene>
<feature type="compositionally biased region" description="Basic and acidic residues" evidence="1">
    <location>
        <begin position="8"/>
        <end position="32"/>
    </location>
</feature>
<reference evidence="4" key="1">
    <citation type="journal article" date="2020" name="Stud. Mycol.">
        <title>101 Dothideomycetes genomes: A test case for predicting lifestyles and emergence of pathogens.</title>
        <authorList>
            <person name="Haridas S."/>
            <person name="Albert R."/>
            <person name="Binder M."/>
            <person name="Bloem J."/>
            <person name="LaButti K."/>
            <person name="Salamov A."/>
            <person name="Andreopoulos B."/>
            <person name="Baker S."/>
            <person name="Barry K."/>
            <person name="Bills G."/>
            <person name="Bluhm B."/>
            <person name="Cannon C."/>
            <person name="Castanera R."/>
            <person name="Culley D."/>
            <person name="Daum C."/>
            <person name="Ezra D."/>
            <person name="Gonzalez J."/>
            <person name="Henrissat B."/>
            <person name="Kuo A."/>
            <person name="Liang C."/>
            <person name="Lipzen A."/>
            <person name="Lutzoni F."/>
            <person name="Magnuson J."/>
            <person name="Mondo S."/>
            <person name="Nolan M."/>
            <person name="Ohm R."/>
            <person name="Pangilinan J."/>
            <person name="Park H.-J."/>
            <person name="Ramirez L."/>
            <person name="Alfaro M."/>
            <person name="Sun H."/>
            <person name="Tritt A."/>
            <person name="Yoshinaga Y."/>
            <person name="Zwiers L.-H."/>
            <person name="Turgeon B."/>
            <person name="Goodwin S."/>
            <person name="Spatafora J."/>
            <person name="Crous P."/>
            <person name="Grigoriev I."/>
        </authorList>
    </citation>
    <scope>NUCLEOTIDE SEQUENCE [LARGE SCALE GENOMIC DNA]</scope>
    <source>
        <strain evidence="4">CBS 304.66</strain>
    </source>
</reference>
<evidence type="ECO:0000256" key="2">
    <source>
        <dbReference type="SAM" id="Phobius"/>
    </source>
</evidence>